<reference evidence="1" key="1">
    <citation type="submission" date="2021-07" db="EMBL/GenBank/DDBJ databases">
        <title>Complete genome sequence and phylogenomic analysis of the two lytic bacteriophage isolated from terrestrial biotopes of Antarctica.</title>
        <authorList>
            <person name="Holovan V."/>
            <person name="Rabalski L."/>
            <person name="Zlatohurska M."/>
            <person name="Andriichuk O."/>
            <person name="Budzanivska I."/>
            <person name="Shevchenko O."/>
            <person name="Gupalo A."/>
        </authorList>
    </citation>
    <scope>NUCLEOTIDE SEQUENCE</scope>
</reference>
<protein>
    <submittedName>
        <fullName evidence="1">Uncharacterized protein</fullName>
    </submittedName>
</protein>
<name>A0A975YYQ6_9CAUD</name>
<proteinExistence type="predicted"/>
<organism evidence="1 2">
    <name type="scientific">Pseudomonas phage UAVern</name>
    <dbReference type="NCBI Taxonomy" id="2856997"/>
    <lineage>
        <taxon>Viruses</taxon>
        <taxon>Duplodnaviria</taxon>
        <taxon>Heunggongvirae</taxon>
        <taxon>Uroviricota</taxon>
        <taxon>Caudoviricetes</taxon>
        <taxon>Vandenendeviridae</taxon>
        <taxon>Gorskivirinae</taxon>
        <taxon>Uavernvirus</taxon>
        <taxon>Uavernvirus uavern</taxon>
    </lineage>
</organism>
<keyword evidence="2" id="KW-1185">Reference proteome</keyword>
<gene>
    <name evidence="1" type="ORF">uav_172</name>
</gene>
<evidence type="ECO:0000313" key="2">
    <source>
        <dbReference type="Proteomes" id="UP001058093"/>
    </source>
</evidence>
<sequence length="61" mass="7129">MNDYQKVLDVIHSCKTSAQNNVAYAMVLNYEKKYPHNNILSTELHYHCELNLIEIMTRACV</sequence>
<dbReference type="EMBL" id="MZ605293">
    <property type="protein sequence ID" value="QYW06703.1"/>
    <property type="molecule type" value="Genomic_DNA"/>
</dbReference>
<dbReference type="Proteomes" id="UP001058093">
    <property type="component" value="Segment"/>
</dbReference>
<accession>A0A975YYQ6</accession>
<evidence type="ECO:0000313" key="1">
    <source>
        <dbReference type="EMBL" id="QYW06703.1"/>
    </source>
</evidence>